<dbReference type="Pfam" id="PF13470">
    <property type="entry name" value="PIN_3"/>
    <property type="match status" value="1"/>
</dbReference>
<organism evidence="2 3">
    <name type="scientific">Fusicatenibacter saccharivorans</name>
    <dbReference type="NCBI Taxonomy" id="1150298"/>
    <lineage>
        <taxon>Bacteria</taxon>
        <taxon>Bacillati</taxon>
        <taxon>Bacillota</taxon>
        <taxon>Clostridia</taxon>
        <taxon>Lachnospirales</taxon>
        <taxon>Lachnospiraceae</taxon>
        <taxon>Fusicatenibacter</taxon>
    </lineage>
</organism>
<gene>
    <name evidence="2" type="ORF">ERS852406_02444</name>
</gene>
<evidence type="ECO:0000259" key="1">
    <source>
        <dbReference type="Pfam" id="PF13470"/>
    </source>
</evidence>
<name>A0A174GKZ4_9FIRM</name>
<feature type="domain" description="PIN" evidence="1">
    <location>
        <begin position="15"/>
        <end position="130"/>
    </location>
</feature>
<protein>
    <submittedName>
        <fullName evidence="2">Predicted nucleic acid-binding protein, contains PIN domain</fullName>
    </submittedName>
</protein>
<dbReference type="CDD" id="cd09854">
    <property type="entry name" value="PIN_VapC-like"/>
    <property type="match status" value="1"/>
</dbReference>
<dbReference type="SUPFAM" id="SSF88723">
    <property type="entry name" value="PIN domain-like"/>
    <property type="match status" value="1"/>
</dbReference>
<dbReference type="InterPro" id="IPR002716">
    <property type="entry name" value="PIN_dom"/>
</dbReference>
<proteinExistence type="predicted"/>
<evidence type="ECO:0000313" key="2">
    <source>
        <dbReference type="EMBL" id="CUO63292.1"/>
    </source>
</evidence>
<dbReference type="Proteomes" id="UP000095706">
    <property type="component" value="Unassembled WGS sequence"/>
</dbReference>
<accession>A0A174GKZ4</accession>
<dbReference type="EMBL" id="CYYV01000011">
    <property type="protein sequence ID" value="CUO63292.1"/>
    <property type="molecule type" value="Genomic_DNA"/>
</dbReference>
<sequence length="150" mass="17544">MLNWHLIERKNMESKILVDTNVLLDYFLTREPFFNDAKQIIEKCAEGKINACIAAHSVSNMFFILRKTYDVKERRELLLSLFEIFDVEGIDSEKLMKGLKNETFSDFEDCLQMECAESFCAQYIVTRNTADYVTSKIPAVTPTEYLEMER</sequence>
<evidence type="ECO:0000313" key="3">
    <source>
        <dbReference type="Proteomes" id="UP000095706"/>
    </source>
</evidence>
<dbReference type="InterPro" id="IPR029060">
    <property type="entry name" value="PIN-like_dom_sf"/>
</dbReference>
<dbReference type="Gene3D" id="3.40.50.1010">
    <property type="entry name" value="5'-nuclease"/>
    <property type="match status" value="1"/>
</dbReference>
<dbReference type="AlphaFoldDB" id="A0A174GKZ4"/>
<reference evidence="2 3" key="1">
    <citation type="submission" date="2015-09" db="EMBL/GenBank/DDBJ databases">
        <authorList>
            <consortium name="Pathogen Informatics"/>
        </authorList>
    </citation>
    <scope>NUCLEOTIDE SEQUENCE [LARGE SCALE GENOMIC DNA]</scope>
    <source>
        <strain evidence="2 3">2789STDY5608849</strain>
    </source>
</reference>